<evidence type="ECO:0000313" key="1">
    <source>
        <dbReference type="EMBL" id="KAI6093630.1"/>
    </source>
</evidence>
<gene>
    <name evidence="1" type="ORF">F4821DRAFT_2811</name>
</gene>
<comment type="caution">
    <text evidence="1">The sequence shown here is derived from an EMBL/GenBank/DDBJ whole genome shotgun (WGS) entry which is preliminary data.</text>
</comment>
<protein>
    <submittedName>
        <fullName evidence="1">Nucleotide-diphospho-sugar transferase</fullName>
    </submittedName>
</protein>
<keyword evidence="2" id="KW-1185">Reference proteome</keyword>
<reference evidence="1 2" key="1">
    <citation type="journal article" date="2022" name="New Phytol.">
        <title>Ecological generalism drives hyperdiversity of secondary metabolite gene clusters in xylarialean endophytes.</title>
        <authorList>
            <person name="Franco M.E.E."/>
            <person name="Wisecaver J.H."/>
            <person name="Arnold A.E."/>
            <person name="Ju Y.M."/>
            <person name="Slot J.C."/>
            <person name="Ahrendt S."/>
            <person name="Moore L.P."/>
            <person name="Eastman K.E."/>
            <person name="Scott K."/>
            <person name="Konkel Z."/>
            <person name="Mondo S.J."/>
            <person name="Kuo A."/>
            <person name="Hayes R.D."/>
            <person name="Haridas S."/>
            <person name="Andreopoulos B."/>
            <person name="Riley R."/>
            <person name="LaButti K."/>
            <person name="Pangilinan J."/>
            <person name="Lipzen A."/>
            <person name="Amirebrahimi M."/>
            <person name="Yan J."/>
            <person name="Adam C."/>
            <person name="Keymanesh K."/>
            <person name="Ng V."/>
            <person name="Louie K."/>
            <person name="Northen T."/>
            <person name="Drula E."/>
            <person name="Henrissat B."/>
            <person name="Hsieh H.M."/>
            <person name="Youens-Clark K."/>
            <person name="Lutzoni F."/>
            <person name="Miadlikowska J."/>
            <person name="Eastwood D.C."/>
            <person name="Hamelin R.C."/>
            <person name="Grigoriev I.V."/>
            <person name="U'Ren J.M."/>
        </authorList>
    </citation>
    <scope>NUCLEOTIDE SEQUENCE [LARGE SCALE GENOMIC DNA]</scope>
    <source>
        <strain evidence="1 2">ER1909</strain>
    </source>
</reference>
<name>A0ACC0DLC2_9PEZI</name>
<dbReference type="Proteomes" id="UP001497680">
    <property type="component" value="Unassembled WGS sequence"/>
</dbReference>
<dbReference type="EMBL" id="MU394280">
    <property type="protein sequence ID" value="KAI6093630.1"/>
    <property type="molecule type" value="Genomic_DNA"/>
</dbReference>
<sequence>MIPAPDARRRYAYATLITRSSYLPGVIVLADTLLRKNNAAYPLVVLYTPSLSPSAVRVLELESSRRNIVLHPCPQLLPPGNIKVNLIAERFQDTWTKLRVFELFDYDAVCYLDADMAVYRNMDGIFGKLSQLPDGWLGANHSCVCNRDYDPWAPEDWRPENCAYTPMSHPLALSEPTQPAAGSPRTFHLINGGMFLFWPSKPQWESMMSFFNTTPLLSTFKFPDQDFLAHFFAEKWRALGWQYNALKTMKYWHPDMWRDEEVVCLHYVVDKPWTKRVGEDGIAGYKGRDGITHSWWWGAYNSWEKDRIENYSYGHEILPLVRRGVAPPPGRDGWADVELDPDMNAIGDGVQAFAKTMGHTVP</sequence>
<evidence type="ECO:0000313" key="2">
    <source>
        <dbReference type="Proteomes" id="UP001497680"/>
    </source>
</evidence>
<keyword evidence="1" id="KW-0808">Transferase</keyword>
<accession>A0ACC0DLC2</accession>
<proteinExistence type="predicted"/>
<organism evidence="1 2">
    <name type="scientific">Hypoxylon rubiginosum</name>
    <dbReference type="NCBI Taxonomy" id="110542"/>
    <lineage>
        <taxon>Eukaryota</taxon>
        <taxon>Fungi</taxon>
        <taxon>Dikarya</taxon>
        <taxon>Ascomycota</taxon>
        <taxon>Pezizomycotina</taxon>
        <taxon>Sordariomycetes</taxon>
        <taxon>Xylariomycetidae</taxon>
        <taxon>Xylariales</taxon>
        <taxon>Hypoxylaceae</taxon>
        <taxon>Hypoxylon</taxon>
    </lineage>
</organism>